<dbReference type="AlphaFoldDB" id="A0A834C1D6"/>
<name>A0A834C1D6_ORYME</name>
<accession>A0A834C1D6</accession>
<dbReference type="EMBL" id="WKFB01000412">
    <property type="protein sequence ID" value="KAF6723922.1"/>
    <property type="molecule type" value="Genomic_DNA"/>
</dbReference>
<comment type="caution">
    <text evidence="2">The sequence shown here is derived from an EMBL/GenBank/DDBJ whole genome shotgun (WGS) entry which is preliminary data.</text>
</comment>
<sequence length="173" mass="18413">MCSSRAGSSWRRREQLPAGVSSEGLSLRTEPLQAEPAWRSFTDKADNSSRMEIILQHQSQGPHWLKTCDVSTTSLSRQSSIFLSKSQDFLCQGCLSSLDVILITAALGGAVDMLGVNSLLLWKLLSSIMTGGSLAASKESWITRRGGVPVAGPAETVSRRCAGLFAVNGAGLS</sequence>
<evidence type="ECO:0000313" key="3">
    <source>
        <dbReference type="Proteomes" id="UP000646548"/>
    </source>
</evidence>
<gene>
    <name evidence="2" type="ORF">FQA47_007922</name>
</gene>
<organism evidence="2 3">
    <name type="scientific">Oryzias melastigma</name>
    <name type="common">Marine medaka</name>
    <dbReference type="NCBI Taxonomy" id="30732"/>
    <lineage>
        <taxon>Eukaryota</taxon>
        <taxon>Metazoa</taxon>
        <taxon>Chordata</taxon>
        <taxon>Craniata</taxon>
        <taxon>Vertebrata</taxon>
        <taxon>Euteleostomi</taxon>
        <taxon>Actinopterygii</taxon>
        <taxon>Neopterygii</taxon>
        <taxon>Teleostei</taxon>
        <taxon>Neoteleostei</taxon>
        <taxon>Acanthomorphata</taxon>
        <taxon>Ovalentaria</taxon>
        <taxon>Atherinomorphae</taxon>
        <taxon>Beloniformes</taxon>
        <taxon>Adrianichthyidae</taxon>
        <taxon>Oryziinae</taxon>
        <taxon>Oryzias</taxon>
    </lineage>
</organism>
<proteinExistence type="predicted"/>
<dbReference type="Proteomes" id="UP000646548">
    <property type="component" value="Unassembled WGS sequence"/>
</dbReference>
<reference evidence="2" key="1">
    <citation type="journal article" name="BMC Genomics">
        <title>Long-read sequencing and de novo genome assembly of marine medaka (Oryzias melastigma).</title>
        <authorList>
            <person name="Liang P."/>
            <person name="Saqib H.S.A."/>
            <person name="Ni X."/>
            <person name="Shen Y."/>
        </authorList>
    </citation>
    <scope>NUCLEOTIDE SEQUENCE</scope>
    <source>
        <strain evidence="2">Bigg-433</strain>
    </source>
</reference>
<evidence type="ECO:0000256" key="1">
    <source>
        <dbReference type="SAM" id="MobiDB-lite"/>
    </source>
</evidence>
<evidence type="ECO:0000313" key="2">
    <source>
        <dbReference type="EMBL" id="KAF6723922.1"/>
    </source>
</evidence>
<feature type="region of interest" description="Disordered" evidence="1">
    <location>
        <begin position="1"/>
        <end position="26"/>
    </location>
</feature>
<protein>
    <submittedName>
        <fullName evidence="2">Uncharacterized protein</fullName>
    </submittedName>
</protein>